<accession>A0A0F9AS75</accession>
<gene>
    <name evidence="1" type="ORF">LCGC14_2537520</name>
</gene>
<organism evidence="1">
    <name type="scientific">marine sediment metagenome</name>
    <dbReference type="NCBI Taxonomy" id="412755"/>
    <lineage>
        <taxon>unclassified sequences</taxon>
        <taxon>metagenomes</taxon>
        <taxon>ecological metagenomes</taxon>
    </lineage>
</organism>
<protein>
    <submittedName>
        <fullName evidence="1">Uncharacterized protein</fullName>
    </submittedName>
</protein>
<reference evidence="1" key="1">
    <citation type="journal article" date="2015" name="Nature">
        <title>Complex archaea that bridge the gap between prokaryotes and eukaryotes.</title>
        <authorList>
            <person name="Spang A."/>
            <person name="Saw J.H."/>
            <person name="Jorgensen S.L."/>
            <person name="Zaremba-Niedzwiedzka K."/>
            <person name="Martijn J."/>
            <person name="Lind A.E."/>
            <person name="van Eijk R."/>
            <person name="Schleper C."/>
            <person name="Guy L."/>
            <person name="Ettema T.J."/>
        </authorList>
    </citation>
    <scope>NUCLEOTIDE SEQUENCE</scope>
</reference>
<evidence type="ECO:0000313" key="1">
    <source>
        <dbReference type="EMBL" id="KKL12265.1"/>
    </source>
</evidence>
<dbReference type="EMBL" id="LAZR01041332">
    <property type="protein sequence ID" value="KKL12265.1"/>
    <property type="molecule type" value="Genomic_DNA"/>
</dbReference>
<comment type="caution">
    <text evidence="1">The sequence shown here is derived from an EMBL/GenBank/DDBJ whole genome shotgun (WGS) entry which is preliminary data.</text>
</comment>
<dbReference type="AlphaFoldDB" id="A0A0F9AS75"/>
<proteinExistence type="predicted"/>
<name>A0A0F9AS75_9ZZZZ</name>
<sequence>MVTWDELQKRKDSDAILIRVMLSWLLDSNEHDWVGPKDMFEDCRNEALEE</sequence>